<accession>A0A3S3SVE5</accession>
<name>A0A3S3SVE5_9HYPH</name>
<dbReference type="EMBL" id="SBIP01000004">
    <property type="protein sequence ID" value="RWX75694.1"/>
    <property type="molecule type" value="Genomic_DNA"/>
</dbReference>
<dbReference type="Proteomes" id="UP000287687">
    <property type="component" value="Unassembled WGS sequence"/>
</dbReference>
<dbReference type="OrthoDB" id="8372831at2"/>
<gene>
    <name evidence="1" type="ORF">EPK99_18560</name>
</gene>
<organism evidence="1 2">
    <name type="scientific">Neorhizobium lilium</name>
    <dbReference type="NCBI Taxonomy" id="2503024"/>
    <lineage>
        <taxon>Bacteria</taxon>
        <taxon>Pseudomonadati</taxon>
        <taxon>Pseudomonadota</taxon>
        <taxon>Alphaproteobacteria</taxon>
        <taxon>Hyphomicrobiales</taxon>
        <taxon>Rhizobiaceae</taxon>
        <taxon>Rhizobium/Agrobacterium group</taxon>
        <taxon>Neorhizobium</taxon>
    </lineage>
</organism>
<evidence type="ECO:0000313" key="1">
    <source>
        <dbReference type="EMBL" id="RWX75694.1"/>
    </source>
</evidence>
<dbReference type="RefSeq" id="WP_128444579.1">
    <property type="nucleotide sequence ID" value="NZ_SBIP01000004.1"/>
</dbReference>
<keyword evidence="2" id="KW-1185">Reference proteome</keyword>
<dbReference type="AlphaFoldDB" id="A0A3S3SVE5"/>
<sequence length="65" mass="7156">MISRIITALRHTAVDQEATGTFADGAFPLTSADQLAFDRQNSLRESYGRDHLSARKVEPFVASFA</sequence>
<comment type="caution">
    <text evidence="1">The sequence shown here is derived from an EMBL/GenBank/DDBJ whole genome shotgun (WGS) entry which is preliminary data.</text>
</comment>
<evidence type="ECO:0000313" key="2">
    <source>
        <dbReference type="Proteomes" id="UP000287687"/>
    </source>
</evidence>
<proteinExistence type="predicted"/>
<reference evidence="1 2" key="1">
    <citation type="submission" date="2019-01" db="EMBL/GenBank/DDBJ databases">
        <title>The draft genome of Rhizobium sp. 24NR.</title>
        <authorList>
            <person name="Liu L."/>
            <person name="Liang L."/>
            <person name="Shi S."/>
            <person name="Xu L."/>
            <person name="Wang X."/>
            <person name="Li L."/>
            <person name="Zhang X."/>
        </authorList>
    </citation>
    <scope>NUCLEOTIDE SEQUENCE [LARGE SCALE GENOMIC DNA]</scope>
    <source>
        <strain evidence="1 2">24NR</strain>
    </source>
</reference>
<protein>
    <submittedName>
        <fullName evidence="1">Uncharacterized protein</fullName>
    </submittedName>
</protein>